<dbReference type="EMBL" id="CAXKWB010037828">
    <property type="protein sequence ID" value="CAL4150715.1"/>
    <property type="molecule type" value="Genomic_DNA"/>
</dbReference>
<dbReference type="AlphaFoldDB" id="A0AAV2RZZ5"/>
<accession>A0AAV2RZZ5</accession>
<proteinExistence type="predicted"/>
<comment type="caution">
    <text evidence="1">The sequence shown here is derived from an EMBL/GenBank/DDBJ whole genome shotgun (WGS) entry which is preliminary data.</text>
</comment>
<name>A0AAV2RZZ5_MEGNR</name>
<protein>
    <submittedName>
        <fullName evidence="1">Uncharacterized protein</fullName>
    </submittedName>
</protein>
<evidence type="ECO:0000313" key="2">
    <source>
        <dbReference type="Proteomes" id="UP001497623"/>
    </source>
</evidence>
<evidence type="ECO:0000313" key="1">
    <source>
        <dbReference type="EMBL" id="CAL4150715.1"/>
    </source>
</evidence>
<reference evidence="1 2" key="1">
    <citation type="submission" date="2024-05" db="EMBL/GenBank/DDBJ databases">
        <authorList>
            <person name="Wallberg A."/>
        </authorList>
    </citation>
    <scope>NUCLEOTIDE SEQUENCE [LARGE SCALE GENOMIC DNA]</scope>
</reference>
<sequence>MAFAMVKPYAVNRYETQYNYLSWSLRSQLGIIYSIGQVVDMDELPKLNTNAKRQRCYLCQRSSNWRGKQVCHVGCGKNVCTQHSRINCQACWPHLCVSCLFLYIFKYCLRK</sequence>
<dbReference type="Proteomes" id="UP001497623">
    <property type="component" value="Unassembled WGS sequence"/>
</dbReference>
<keyword evidence="2" id="KW-1185">Reference proteome</keyword>
<gene>
    <name evidence="1" type="ORF">MNOR_LOCUS30608</name>
</gene>
<organism evidence="1 2">
    <name type="scientific">Meganyctiphanes norvegica</name>
    <name type="common">Northern krill</name>
    <name type="synonym">Thysanopoda norvegica</name>
    <dbReference type="NCBI Taxonomy" id="48144"/>
    <lineage>
        <taxon>Eukaryota</taxon>
        <taxon>Metazoa</taxon>
        <taxon>Ecdysozoa</taxon>
        <taxon>Arthropoda</taxon>
        <taxon>Crustacea</taxon>
        <taxon>Multicrustacea</taxon>
        <taxon>Malacostraca</taxon>
        <taxon>Eumalacostraca</taxon>
        <taxon>Eucarida</taxon>
        <taxon>Euphausiacea</taxon>
        <taxon>Euphausiidae</taxon>
        <taxon>Meganyctiphanes</taxon>
    </lineage>
</organism>